<keyword evidence="1" id="KW-0812">Transmembrane</keyword>
<reference evidence="2 3" key="1">
    <citation type="journal article" date="2018" name="Nat. Genet.">
        <title>The Rosa genome provides new insights in the design of modern roses.</title>
        <authorList>
            <person name="Bendahmane M."/>
        </authorList>
    </citation>
    <scope>NUCLEOTIDE SEQUENCE [LARGE SCALE GENOMIC DNA]</scope>
    <source>
        <strain evidence="3">cv. Old Blush</strain>
    </source>
</reference>
<gene>
    <name evidence="2" type="ORF">RchiOBHm_Chr5g0081851</name>
</gene>
<evidence type="ECO:0000313" key="2">
    <source>
        <dbReference type="EMBL" id="PRQ35608.1"/>
    </source>
</evidence>
<accession>A0A2P6QN68</accession>
<dbReference type="Proteomes" id="UP000238479">
    <property type="component" value="Chromosome 5"/>
</dbReference>
<name>A0A2P6QN68_ROSCH</name>
<dbReference type="Gramene" id="PRQ35608">
    <property type="protein sequence ID" value="PRQ35608"/>
    <property type="gene ID" value="RchiOBHm_Chr5g0081851"/>
</dbReference>
<evidence type="ECO:0000313" key="3">
    <source>
        <dbReference type="Proteomes" id="UP000238479"/>
    </source>
</evidence>
<proteinExistence type="predicted"/>
<feature type="transmembrane region" description="Helical" evidence="1">
    <location>
        <begin position="36"/>
        <end position="59"/>
    </location>
</feature>
<keyword evidence="3" id="KW-1185">Reference proteome</keyword>
<keyword evidence="1" id="KW-0472">Membrane</keyword>
<organism evidence="2 3">
    <name type="scientific">Rosa chinensis</name>
    <name type="common">China rose</name>
    <dbReference type="NCBI Taxonomy" id="74649"/>
    <lineage>
        <taxon>Eukaryota</taxon>
        <taxon>Viridiplantae</taxon>
        <taxon>Streptophyta</taxon>
        <taxon>Embryophyta</taxon>
        <taxon>Tracheophyta</taxon>
        <taxon>Spermatophyta</taxon>
        <taxon>Magnoliopsida</taxon>
        <taxon>eudicotyledons</taxon>
        <taxon>Gunneridae</taxon>
        <taxon>Pentapetalae</taxon>
        <taxon>rosids</taxon>
        <taxon>fabids</taxon>
        <taxon>Rosales</taxon>
        <taxon>Rosaceae</taxon>
        <taxon>Rosoideae</taxon>
        <taxon>Rosoideae incertae sedis</taxon>
        <taxon>Rosa</taxon>
    </lineage>
</organism>
<dbReference type="AlphaFoldDB" id="A0A2P6QN68"/>
<dbReference type="EMBL" id="PDCK01000043">
    <property type="protein sequence ID" value="PRQ35608.1"/>
    <property type="molecule type" value="Genomic_DNA"/>
</dbReference>
<comment type="caution">
    <text evidence="2">The sequence shown here is derived from an EMBL/GenBank/DDBJ whole genome shotgun (WGS) entry which is preliminary data.</text>
</comment>
<protein>
    <submittedName>
        <fullName evidence="2">Uncharacterized protein</fullName>
    </submittedName>
</protein>
<sequence>MGKDGHSKGILIELLKLQILTPKGLSYVLTGELSVILFPFDFELFSFICSITFFCFFFGSELD</sequence>
<evidence type="ECO:0000256" key="1">
    <source>
        <dbReference type="SAM" id="Phobius"/>
    </source>
</evidence>
<keyword evidence="1" id="KW-1133">Transmembrane helix</keyword>